<sequence length="189" mass="20084">MLLPSLPFLACLAVPLLGAYMAQREAPVARIFLTLASCLGLIGALLSIAEALLSPSVFQSWPLATTLTRPEGTVASARLLTAVLLFNAAVLALCGVLFWFQTLLRSTPYTAFTRWLAAPLACGAATTVPMGFALTYFMGFYDWASARPSDKAFIIATSTGFTLAGFALAAFILQFAASALRALTHQRKA</sequence>
<keyword evidence="1" id="KW-0472">Membrane</keyword>
<dbReference type="STRING" id="576131.SAMN05444486_102189"/>
<dbReference type="GeneID" id="78124265"/>
<dbReference type="RefSeq" id="WP_089889575.1">
    <property type="nucleotide sequence ID" value="NZ_CALLJM010000043.1"/>
</dbReference>
<dbReference type="AlphaFoldDB" id="A0A1H3JV45"/>
<organism evidence="2 3">
    <name type="scientific">Lentibacter algarum</name>
    <dbReference type="NCBI Taxonomy" id="576131"/>
    <lineage>
        <taxon>Bacteria</taxon>
        <taxon>Pseudomonadati</taxon>
        <taxon>Pseudomonadota</taxon>
        <taxon>Alphaproteobacteria</taxon>
        <taxon>Rhodobacterales</taxon>
        <taxon>Roseobacteraceae</taxon>
        <taxon>Lentibacter</taxon>
    </lineage>
</organism>
<keyword evidence="3" id="KW-1185">Reference proteome</keyword>
<accession>A0A1H3JV45</accession>
<gene>
    <name evidence="2" type="ORF">SAMN05444486_102189</name>
</gene>
<protein>
    <submittedName>
        <fullName evidence="2">Uncharacterized protein</fullName>
    </submittedName>
</protein>
<reference evidence="2 3" key="1">
    <citation type="submission" date="2016-10" db="EMBL/GenBank/DDBJ databases">
        <authorList>
            <person name="de Groot N.N."/>
        </authorList>
    </citation>
    <scope>NUCLEOTIDE SEQUENCE [LARGE SCALE GENOMIC DNA]</scope>
    <source>
        <strain evidence="2 3">DSM 24677</strain>
    </source>
</reference>
<keyword evidence="1" id="KW-0812">Transmembrane</keyword>
<keyword evidence="1" id="KW-1133">Transmembrane helix</keyword>
<name>A0A1H3JV45_9RHOB</name>
<feature type="transmembrane region" description="Helical" evidence="1">
    <location>
        <begin position="79"/>
        <end position="100"/>
    </location>
</feature>
<evidence type="ECO:0000313" key="3">
    <source>
        <dbReference type="Proteomes" id="UP000199026"/>
    </source>
</evidence>
<feature type="transmembrane region" description="Helical" evidence="1">
    <location>
        <begin position="115"/>
        <end position="141"/>
    </location>
</feature>
<feature type="transmembrane region" description="Helical" evidence="1">
    <location>
        <begin position="31"/>
        <end position="58"/>
    </location>
</feature>
<evidence type="ECO:0000313" key="2">
    <source>
        <dbReference type="EMBL" id="SDY43840.1"/>
    </source>
</evidence>
<evidence type="ECO:0000256" key="1">
    <source>
        <dbReference type="SAM" id="Phobius"/>
    </source>
</evidence>
<dbReference type="EMBL" id="FNPR01000002">
    <property type="protein sequence ID" value="SDY43840.1"/>
    <property type="molecule type" value="Genomic_DNA"/>
</dbReference>
<feature type="transmembrane region" description="Helical" evidence="1">
    <location>
        <begin position="153"/>
        <end position="177"/>
    </location>
</feature>
<dbReference type="Proteomes" id="UP000199026">
    <property type="component" value="Unassembled WGS sequence"/>
</dbReference>
<proteinExistence type="predicted"/>